<organism evidence="7 8">
    <name type="scientific">Arthrobotrys conoides</name>
    <dbReference type="NCBI Taxonomy" id="74498"/>
    <lineage>
        <taxon>Eukaryota</taxon>
        <taxon>Fungi</taxon>
        <taxon>Dikarya</taxon>
        <taxon>Ascomycota</taxon>
        <taxon>Pezizomycotina</taxon>
        <taxon>Orbiliomycetes</taxon>
        <taxon>Orbiliales</taxon>
        <taxon>Orbiliaceae</taxon>
        <taxon>Arthrobotrys</taxon>
    </lineage>
</organism>
<dbReference type="InterPro" id="IPR008271">
    <property type="entry name" value="Ser/Thr_kinase_AS"/>
</dbReference>
<dbReference type="PROSITE" id="PS00108">
    <property type="entry name" value="PROTEIN_KINASE_ST"/>
    <property type="match status" value="1"/>
</dbReference>
<sequence>MHEQKPPHAHEESPLNSKYVFLEGRIGRGRYATTFLCDNVTQSPRTRLVVKVEFPGEEDKLLRWEYDMYRNLKGIPGIPCIHDFLTDVNGSYLFMDPLGPNMDDILKSCGGQFSQKTTVAVGLQMLDRIESVHQRGILHRDIKPSNFVTGGHQARDQIFLLDFGLSAFWKNTETNEHIPHMREEITGPLDYCSINIHEENLPSRRDELESLCYMLIYFLKGSLPWQMIEGPEGDWRHNEVGRLKKETLLADLCSGIPIRFQVMLEYVRELEYDAQPDYQHLRNLIQGGDLIDPYNHVYDWAP</sequence>
<dbReference type="Gene3D" id="1.10.510.10">
    <property type="entry name" value="Transferase(Phosphotransferase) domain 1"/>
    <property type="match status" value="1"/>
</dbReference>
<evidence type="ECO:0000313" key="7">
    <source>
        <dbReference type="EMBL" id="KAK6512769.1"/>
    </source>
</evidence>
<dbReference type="GO" id="GO:0005524">
    <property type="term" value="F:ATP binding"/>
    <property type="evidence" value="ECO:0007669"/>
    <property type="project" value="UniProtKB-UniRule"/>
</dbReference>
<dbReference type="Proteomes" id="UP001307849">
    <property type="component" value="Unassembled WGS sequence"/>
</dbReference>
<comment type="caution">
    <text evidence="7">The sequence shown here is derived from an EMBL/GenBank/DDBJ whole genome shotgun (WGS) entry which is preliminary data.</text>
</comment>
<protein>
    <recommendedName>
        <fullName evidence="1">non-specific serine/threonine protein kinase</fullName>
        <ecNumber evidence="1">2.7.11.1</ecNumber>
    </recommendedName>
</protein>
<dbReference type="EMBL" id="JAVHJM010000006">
    <property type="protein sequence ID" value="KAK6512769.1"/>
    <property type="molecule type" value="Genomic_DNA"/>
</dbReference>
<dbReference type="AlphaFoldDB" id="A0AAN8PDU9"/>
<reference evidence="7 8" key="1">
    <citation type="submission" date="2019-10" db="EMBL/GenBank/DDBJ databases">
        <authorList>
            <person name="Palmer J.M."/>
        </authorList>
    </citation>
    <scope>NUCLEOTIDE SEQUENCE [LARGE SCALE GENOMIC DNA]</scope>
    <source>
        <strain evidence="7 8">TWF506</strain>
    </source>
</reference>
<keyword evidence="5" id="KW-0723">Serine/threonine-protein kinase</keyword>
<keyword evidence="3 4" id="KW-0067">ATP-binding</keyword>
<keyword evidence="8" id="KW-1185">Reference proteome</keyword>
<proteinExistence type="inferred from homology"/>
<evidence type="ECO:0000256" key="3">
    <source>
        <dbReference type="ARBA" id="ARBA00022840"/>
    </source>
</evidence>
<dbReference type="InterPro" id="IPR011009">
    <property type="entry name" value="Kinase-like_dom_sf"/>
</dbReference>
<keyword evidence="7" id="KW-0418">Kinase</keyword>
<comment type="similarity">
    <text evidence="5">Belongs to the protein kinase superfamily.</text>
</comment>
<dbReference type="GO" id="GO:0004674">
    <property type="term" value="F:protein serine/threonine kinase activity"/>
    <property type="evidence" value="ECO:0007669"/>
    <property type="project" value="UniProtKB-KW"/>
</dbReference>
<evidence type="ECO:0000313" key="8">
    <source>
        <dbReference type="Proteomes" id="UP001307849"/>
    </source>
</evidence>
<evidence type="ECO:0000256" key="2">
    <source>
        <dbReference type="ARBA" id="ARBA00022741"/>
    </source>
</evidence>
<gene>
    <name evidence="7" type="primary">YCK1_2</name>
    <name evidence="7" type="ORF">TWF506_008936</name>
</gene>
<dbReference type="SUPFAM" id="SSF56112">
    <property type="entry name" value="Protein kinase-like (PK-like)"/>
    <property type="match status" value="1"/>
</dbReference>
<dbReference type="Pfam" id="PF00069">
    <property type="entry name" value="Pkinase"/>
    <property type="match status" value="1"/>
</dbReference>
<dbReference type="PANTHER" id="PTHR11909">
    <property type="entry name" value="CASEIN KINASE-RELATED"/>
    <property type="match status" value="1"/>
</dbReference>
<dbReference type="InterPro" id="IPR050235">
    <property type="entry name" value="CK1_Ser-Thr_kinase"/>
</dbReference>
<dbReference type="EC" id="2.7.11.1" evidence="1"/>
<name>A0AAN8PDU9_9PEZI</name>
<dbReference type="InterPro" id="IPR000719">
    <property type="entry name" value="Prot_kinase_dom"/>
</dbReference>
<keyword evidence="7" id="KW-0808">Transferase</keyword>
<evidence type="ECO:0000256" key="1">
    <source>
        <dbReference type="ARBA" id="ARBA00012513"/>
    </source>
</evidence>
<dbReference type="SMART" id="SM00220">
    <property type="entry name" value="S_TKc"/>
    <property type="match status" value="1"/>
</dbReference>
<evidence type="ECO:0000256" key="4">
    <source>
        <dbReference type="PROSITE-ProRule" id="PRU10141"/>
    </source>
</evidence>
<feature type="binding site" evidence="4">
    <location>
        <position position="51"/>
    </location>
    <ligand>
        <name>ATP</name>
        <dbReference type="ChEBI" id="CHEBI:30616"/>
    </ligand>
</feature>
<dbReference type="PROSITE" id="PS50011">
    <property type="entry name" value="PROTEIN_KINASE_DOM"/>
    <property type="match status" value="1"/>
</dbReference>
<dbReference type="InterPro" id="IPR017441">
    <property type="entry name" value="Protein_kinase_ATP_BS"/>
</dbReference>
<keyword evidence="2 4" id="KW-0547">Nucleotide-binding</keyword>
<accession>A0AAN8PDU9</accession>
<feature type="domain" description="Protein kinase" evidence="6">
    <location>
        <begin position="20"/>
        <end position="295"/>
    </location>
</feature>
<evidence type="ECO:0000256" key="5">
    <source>
        <dbReference type="RuleBase" id="RU000304"/>
    </source>
</evidence>
<evidence type="ECO:0000259" key="6">
    <source>
        <dbReference type="PROSITE" id="PS50011"/>
    </source>
</evidence>
<dbReference type="PROSITE" id="PS00107">
    <property type="entry name" value="PROTEIN_KINASE_ATP"/>
    <property type="match status" value="1"/>
</dbReference>